<feature type="transmembrane region" description="Helical" evidence="2">
    <location>
        <begin position="573"/>
        <end position="593"/>
    </location>
</feature>
<feature type="compositionally biased region" description="Polar residues" evidence="1">
    <location>
        <begin position="508"/>
        <end position="522"/>
    </location>
</feature>
<comment type="caution">
    <text evidence="3">The sequence shown here is derived from an EMBL/GenBank/DDBJ whole genome shotgun (WGS) entry which is preliminary data.</text>
</comment>
<feature type="compositionally biased region" description="Polar residues" evidence="1">
    <location>
        <begin position="415"/>
        <end position="433"/>
    </location>
</feature>
<dbReference type="Proteomes" id="UP001283361">
    <property type="component" value="Unassembled WGS sequence"/>
</dbReference>
<feature type="transmembrane region" description="Helical" evidence="2">
    <location>
        <begin position="183"/>
        <end position="202"/>
    </location>
</feature>
<reference evidence="3" key="1">
    <citation type="journal article" date="2023" name="G3 (Bethesda)">
        <title>A reference genome for the long-term kleptoplast-retaining sea slug Elysia crispata morphotype clarki.</title>
        <authorList>
            <person name="Eastman K.E."/>
            <person name="Pendleton A.L."/>
            <person name="Shaikh M.A."/>
            <person name="Suttiyut T."/>
            <person name="Ogas R."/>
            <person name="Tomko P."/>
            <person name="Gavelis G."/>
            <person name="Widhalm J.R."/>
            <person name="Wisecaver J.H."/>
        </authorList>
    </citation>
    <scope>NUCLEOTIDE SEQUENCE</scope>
    <source>
        <strain evidence="3">ECLA1</strain>
    </source>
</reference>
<keyword evidence="4" id="KW-1185">Reference proteome</keyword>
<gene>
    <name evidence="3" type="ORF">RRG08_014851</name>
</gene>
<name>A0AAE1DB78_9GAST</name>
<feature type="transmembrane region" description="Helical" evidence="2">
    <location>
        <begin position="223"/>
        <end position="241"/>
    </location>
</feature>
<sequence>MLANSIDKFGPNSAKLRRQLYKASHISASTDPGNIQTSQRSVWHLVNVNRMSNMMSQSLPPSLAFSSSPRQRSNTPWRRLDMSHHERLFTNDNAPSCPGEDYDRSKVDFSGRLPGWLWAVLTALLGIGGGKRKTRRIIATTFHMLTVFSALLFASCGIFYNVYDIKSEMTRTTVLCGICKTFLGAYWVGIGIYAHSLAARLFSNTRFVDCIRMHSKTIFKINTAVIIVILATAAVFSNIYWTRFLLEQFEGPVAPNTTGLKDGNCVTAGVNVALCEIYFVARVVYSSFNLLWNLLVATILLSVCRTHTICIRRFMKELLYDTKIFEEFMMMQALGSRVTLVEESLDLNKKPKKMTTIMESNIWDDDINVEDEDGSGSDAQPPDNAHILHSMRSIRQSTFDSGSTDISFGRSRMFSSSQQMEFSGQPMTPSSWSQHDHFPPELHQDQEDDELILSPSTFPASLPFHFESPTEPVDRGATTAIPIETARNVHINGNISGRHRIGSHVSAGDQNGPQGNDVTHSGHFSSALSADEAFYRKALEEGNPPILSNEDLYFTHFQLVRRLCSTSRLLQRWMLNLISFILMWCALLIIYWTNHEANWLGLFEFIIPLFILYLLSSAYAEVNFEGQRIIRCVLPTQERLSILYYMQAAPLELKVFSFSLSYNAIMTVVAGVAAVNTACCAVKLCFGNFLQAATKNAMMVEIPTALHSSRRPSVDVTGNVDAASTVR</sequence>
<evidence type="ECO:0000256" key="1">
    <source>
        <dbReference type="SAM" id="MobiDB-lite"/>
    </source>
</evidence>
<keyword evidence="2" id="KW-1133">Transmembrane helix</keyword>
<evidence type="ECO:0000313" key="3">
    <source>
        <dbReference type="EMBL" id="KAK3763063.1"/>
    </source>
</evidence>
<dbReference type="PANTHER" id="PTHR35555:SF3">
    <property type="entry name" value="ENDONUCLEASE-REVERSE TRANSCRIPTASE"/>
    <property type="match status" value="1"/>
</dbReference>
<keyword evidence="2" id="KW-0472">Membrane</keyword>
<dbReference type="AlphaFoldDB" id="A0AAE1DB78"/>
<feature type="transmembrane region" description="Helical" evidence="2">
    <location>
        <begin position="142"/>
        <end position="163"/>
    </location>
</feature>
<feature type="region of interest" description="Disordered" evidence="1">
    <location>
        <begin position="501"/>
        <end position="522"/>
    </location>
</feature>
<feature type="region of interest" description="Disordered" evidence="1">
    <location>
        <begin position="415"/>
        <end position="442"/>
    </location>
</feature>
<dbReference type="PANTHER" id="PTHR35555">
    <property type="entry name" value="ENDONUCLEASE-REVERSE TRANSCRIPTASE"/>
    <property type="match status" value="1"/>
</dbReference>
<dbReference type="EMBL" id="JAWDGP010004610">
    <property type="protein sequence ID" value="KAK3763063.1"/>
    <property type="molecule type" value="Genomic_DNA"/>
</dbReference>
<evidence type="ECO:0000313" key="4">
    <source>
        <dbReference type="Proteomes" id="UP001283361"/>
    </source>
</evidence>
<accession>A0AAE1DB78</accession>
<protein>
    <submittedName>
        <fullName evidence="3">Uncharacterized protein</fullName>
    </submittedName>
</protein>
<feature type="transmembrane region" description="Helical" evidence="2">
    <location>
        <begin position="290"/>
        <end position="311"/>
    </location>
</feature>
<feature type="transmembrane region" description="Helical" evidence="2">
    <location>
        <begin position="599"/>
        <end position="620"/>
    </location>
</feature>
<proteinExistence type="predicted"/>
<evidence type="ECO:0000256" key="2">
    <source>
        <dbReference type="SAM" id="Phobius"/>
    </source>
</evidence>
<organism evidence="3 4">
    <name type="scientific">Elysia crispata</name>
    <name type="common">lettuce slug</name>
    <dbReference type="NCBI Taxonomy" id="231223"/>
    <lineage>
        <taxon>Eukaryota</taxon>
        <taxon>Metazoa</taxon>
        <taxon>Spiralia</taxon>
        <taxon>Lophotrochozoa</taxon>
        <taxon>Mollusca</taxon>
        <taxon>Gastropoda</taxon>
        <taxon>Heterobranchia</taxon>
        <taxon>Euthyneura</taxon>
        <taxon>Panpulmonata</taxon>
        <taxon>Sacoglossa</taxon>
        <taxon>Placobranchoidea</taxon>
        <taxon>Plakobranchidae</taxon>
        <taxon>Elysia</taxon>
    </lineage>
</organism>
<keyword evidence="2" id="KW-0812">Transmembrane</keyword>